<accession>M4B7Y2</accession>
<feature type="region of interest" description="Disordered" evidence="1">
    <location>
        <begin position="1"/>
        <end position="128"/>
    </location>
</feature>
<name>M4B7Y2_HYAAE</name>
<feature type="compositionally biased region" description="Polar residues" evidence="1">
    <location>
        <begin position="54"/>
        <end position="65"/>
    </location>
</feature>
<evidence type="ECO:0000256" key="1">
    <source>
        <dbReference type="SAM" id="MobiDB-lite"/>
    </source>
</evidence>
<dbReference type="InParanoid" id="M4B7Y2"/>
<dbReference type="VEuPathDB" id="FungiDB:HpaG802384"/>
<feature type="compositionally biased region" description="Basic and acidic residues" evidence="1">
    <location>
        <begin position="77"/>
        <end position="87"/>
    </location>
</feature>
<keyword evidence="3" id="KW-1185">Reference proteome</keyword>
<dbReference type="Proteomes" id="UP000011713">
    <property type="component" value="Unassembled WGS sequence"/>
</dbReference>
<dbReference type="HOGENOM" id="CLU_476064_0_0_1"/>
<dbReference type="EMBL" id="JH597876">
    <property type="status" value="NOT_ANNOTATED_CDS"/>
    <property type="molecule type" value="Genomic_DNA"/>
</dbReference>
<feature type="region of interest" description="Disordered" evidence="1">
    <location>
        <begin position="502"/>
        <end position="573"/>
    </location>
</feature>
<protein>
    <submittedName>
        <fullName evidence="2">Uncharacterized protein</fullName>
    </submittedName>
</protein>
<evidence type="ECO:0000313" key="2">
    <source>
        <dbReference type="EnsemblProtists" id="HpaP802384"/>
    </source>
</evidence>
<reference evidence="2" key="2">
    <citation type="submission" date="2015-06" db="UniProtKB">
        <authorList>
            <consortium name="EnsemblProtists"/>
        </authorList>
    </citation>
    <scope>IDENTIFICATION</scope>
    <source>
        <strain evidence="2">Emoy2</strain>
    </source>
</reference>
<proteinExistence type="predicted"/>
<sequence length="573" mass="60557">MDDVKKVTGISTNQVGVSSMKGARERGGHVRLPPGHCGGVTDGERAGSGRDGQPNVNDDGSATPSSTPPCDSPNEGEVQHSHDDRDGIASASAEDAEMTHVPSGERGWLTRSRAGGNSAIPSNSVPPPVIPLTARKTITRPSAWTENTINELKKAKGAQVPSFGEDVTRHLYECAQQRGRLRKDGFLRSMMPIEVKTLEAGLRDQHQIIGAPRFLTETHVAAEQEAFAVHQRTRLVHKLYARLPVGLFLPDLGARGKLLSLMFAAAATPAEKKRVNSLIMALSRVECSSLSPIVASVFNERATCEALATAGLRVGTFRLQLLVADDPSTVDDTLGYTEVTTSILYQVTAATSTTVLSVESHEADGAYVFVSVCATVDPEGTSASFTLSVTTPVTPQASLNPNAGSSIKAADILRTKVAPGLDAKLRRAASVRAPPTWRNNKDHKRDVTAELNAIRRSKLKAGTKRLAATKKAAALNAAMRAAAAHESKGSCYATKSVVQDASPAVADPPQTSPTSLPEPASGQQVSSEAQRMAREAAPTEPSSPYPDAPIKPADTKAIDASDVANRAVPTRFV</sequence>
<dbReference type="EnsemblProtists" id="HpaT802384">
    <property type="protein sequence ID" value="HpaP802384"/>
    <property type="gene ID" value="HpaG802384"/>
</dbReference>
<organism evidence="2 3">
    <name type="scientific">Hyaloperonospora arabidopsidis (strain Emoy2)</name>
    <name type="common">Downy mildew agent</name>
    <name type="synonym">Peronospora arabidopsidis</name>
    <dbReference type="NCBI Taxonomy" id="559515"/>
    <lineage>
        <taxon>Eukaryota</taxon>
        <taxon>Sar</taxon>
        <taxon>Stramenopiles</taxon>
        <taxon>Oomycota</taxon>
        <taxon>Peronosporomycetes</taxon>
        <taxon>Peronosporales</taxon>
        <taxon>Peronosporaceae</taxon>
        <taxon>Hyaloperonospora</taxon>
    </lineage>
</organism>
<evidence type="ECO:0000313" key="3">
    <source>
        <dbReference type="Proteomes" id="UP000011713"/>
    </source>
</evidence>
<reference evidence="3" key="1">
    <citation type="journal article" date="2010" name="Science">
        <title>Signatures of adaptation to obligate biotrophy in the Hyaloperonospora arabidopsidis genome.</title>
        <authorList>
            <person name="Baxter L."/>
            <person name="Tripathy S."/>
            <person name="Ishaque N."/>
            <person name="Boot N."/>
            <person name="Cabral A."/>
            <person name="Kemen E."/>
            <person name="Thines M."/>
            <person name="Ah-Fong A."/>
            <person name="Anderson R."/>
            <person name="Badejoko W."/>
            <person name="Bittner-Eddy P."/>
            <person name="Boore J.L."/>
            <person name="Chibucos M.C."/>
            <person name="Coates M."/>
            <person name="Dehal P."/>
            <person name="Delehaunty K."/>
            <person name="Dong S."/>
            <person name="Downton P."/>
            <person name="Dumas B."/>
            <person name="Fabro G."/>
            <person name="Fronick C."/>
            <person name="Fuerstenberg S.I."/>
            <person name="Fulton L."/>
            <person name="Gaulin E."/>
            <person name="Govers F."/>
            <person name="Hughes L."/>
            <person name="Humphray S."/>
            <person name="Jiang R.H."/>
            <person name="Judelson H."/>
            <person name="Kamoun S."/>
            <person name="Kyung K."/>
            <person name="Meijer H."/>
            <person name="Minx P."/>
            <person name="Morris P."/>
            <person name="Nelson J."/>
            <person name="Phuntumart V."/>
            <person name="Qutob D."/>
            <person name="Rehmany A."/>
            <person name="Rougon-Cardoso A."/>
            <person name="Ryden P."/>
            <person name="Torto-Alalibo T."/>
            <person name="Studholme D."/>
            <person name="Wang Y."/>
            <person name="Win J."/>
            <person name="Wood J."/>
            <person name="Clifton S.W."/>
            <person name="Rogers J."/>
            <person name="Van den Ackerveken G."/>
            <person name="Jones J.D."/>
            <person name="McDowell J.M."/>
            <person name="Beynon J."/>
            <person name="Tyler B.M."/>
        </authorList>
    </citation>
    <scope>NUCLEOTIDE SEQUENCE [LARGE SCALE GENOMIC DNA]</scope>
    <source>
        <strain evidence="3">Emoy2</strain>
    </source>
</reference>
<dbReference type="AlphaFoldDB" id="M4B7Y2"/>